<dbReference type="PROSITE" id="PS51375">
    <property type="entry name" value="PPR"/>
    <property type="match status" value="5"/>
</dbReference>
<feature type="non-terminal residue" evidence="4">
    <location>
        <position position="611"/>
    </location>
</feature>
<proteinExistence type="inferred from homology"/>
<keyword evidence="2" id="KW-0677">Repeat</keyword>
<name>A0A022PYN2_ERYGU</name>
<dbReference type="Pfam" id="PF13041">
    <property type="entry name" value="PPR_2"/>
    <property type="match status" value="2"/>
</dbReference>
<sequence>MRRSSAELASFVSRALLTASDQAIPTRAWTPSLEQTLHQLGCRDSLTPTLVARVIDPFLLHHHSLAFGFFNWASQQPGFSHTPATYQSVLKSLSVSRQFNSIDKLLKQVRLQKFFLHPSIYRTVIGSLVSGRKTHSAFSVFCDAGPIVPEIGPEVCNSLLAVLSSDGSIKSAHKVFDEMIDRGVRLSTLGFGVFVWRAFRQKGLNEIFSLLDDVRKVDFSGIDGSIVALLVVHGLCTESRVKDAIIALEELRKRDCKPDFMAYRIVAESLREMRSVVDMDMILKKKRKLGVAPRASDYRELILQFVSEKLISEAKELGEVIVSGNFSIDDDVLNVLIGSVSATDPLHAVSFMKSMLKKEKLPTLLTLTNLSENLCKHEKGDELVEVFQLLSAKDYFMDLESYNVMVSSLCKGKKVKEAYQVLHEMKKKGVGPDVSSYNFLLEALCNEDLVRPAKRLWDEMFASGCCGNLVSYGIIIRKFCEVGLVEDACRLFHHMFDKGLKPDESIYKSLLQGLCQARKPETALEVFHKSVEQDLTLAKTLLNPFVICLCQEGFLHRASKLLRELTCVVVSVESHFTLLRYLDDIGDSLLSDEHIQWVADKSPLLLHAIRT</sequence>
<evidence type="ECO:0000313" key="4">
    <source>
        <dbReference type="EMBL" id="EYU20614.1"/>
    </source>
</evidence>
<organism evidence="4 5">
    <name type="scientific">Erythranthe guttata</name>
    <name type="common">Yellow monkey flower</name>
    <name type="synonym">Mimulus guttatus</name>
    <dbReference type="NCBI Taxonomy" id="4155"/>
    <lineage>
        <taxon>Eukaryota</taxon>
        <taxon>Viridiplantae</taxon>
        <taxon>Streptophyta</taxon>
        <taxon>Embryophyta</taxon>
        <taxon>Tracheophyta</taxon>
        <taxon>Spermatophyta</taxon>
        <taxon>Magnoliopsida</taxon>
        <taxon>eudicotyledons</taxon>
        <taxon>Gunneridae</taxon>
        <taxon>Pentapetalae</taxon>
        <taxon>asterids</taxon>
        <taxon>lamiids</taxon>
        <taxon>Lamiales</taxon>
        <taxon>Phrymaceae</taxon>
        <taxon>Erythranthe</taxon>
    </lineage>
</organism>
<accession>A0A022PYN2</accession>
<dbReference type="NCBIfam" id="TIGR00756">
    <property type="entry name" value="PPR"/>
    <property type="match status" value="5"/>
</dbReference>
<feature type="repeat" description="PPR" evidence="3">
    <location>
        <begin position="152"/>
        <end position="186"/>
    </location>
</feature>
<feature type="repeat" description="PPR" evidence="3">
    <location>
        <begin position="503"/>
        <end position="537"/>
    </location>
</feature>
<dbReference type="EMBL" id="KI632264">
    <property type="protein sequence ID" value="EYU20614.1"/>
    <property type="molecule type" value="Genomic_DNA"/>
</dbReference>
<dbReference type="Gene3D" id="1.25.40.10">
    <property type="entry name" value="Tetratricopeptide repeat domain"/>
    <property type="match status" value="4"/>
</dbReference>
<evidence type="ECO:0000313" key="5">
    <source>
        <dbReference type="Proteomes" id="UP000030748"/>
    </source>
</evidence>
<dbReference type="PANTHER" id="PTHR47447:SF17">
    <property type="entry name" value="OS12G0638900 PROTEIN"/>
    <property type="match status" value="1"/>
</dbReference>
<dbReference type="AlphaFoldDB" id="A0A022PYN2"/>
<feature type="repeat" description="PPR" evidence="3">
    <location>
        <begin position="433"/>
        <end position="467"/>
    </location>
</feature>
<keyword evidence="5" id="KW-1185">Reference proteome</keyword>
<reference evidence="4 5" key="1">
    <citation type="journal article" date="2013" name="Proc. Natl. Acad. Sci. U.S.A.">
        <title>Fine-scale variation in meiotic recombination in Mimulus inferred from population shotgun sequencing.</title>
        <authorList>
            <person name="Hellsten U."/>
            <person name="Wright K.M."/>
            <person name="Jenkins J."/>
            <person name="Shu S."/>
            <person name="Yuan Y."/>
            <person name="Wessler S.R."/>
            <person name="Schmutz J."/>
            <person name="Willis J.H."/>
            <person name="Rokhsar D.S."/>
        </authorList>
    </citation>
    <scope>NUCLEOTIDE SEQUENCE [LARGE SCALE GENOMIC DNA]</scope>
    <source>
        <strain evidence="5">cv. DUN x IM62</strain>
    </source>
</reference>
<dbReference type="Proteomes" id="UP000030748">
    <property type="component" value="Unassembled WGS sequence"/>
</dbReference>
<gene>
    <name evidence="4" type="ORF">MIMGU_mgv1a019363mg</name>
</gene>
<dbReference type="STRING" id="4155.A0A022PYN2"/>
<evidence type="ECO:0000256" key="3">
    <source>
        <dbReference type="PROSITE-ProRule" id="PRU00708"/>
    </source>
</evidence>
<dbReference type="InterPro" id="IPR002885">
    <property type="entry name" value="PPR_rpt"/>
</dbReference>
<dbReference type="InterPro" id="IPR011990">
    <property type="entry name" value="TPR-like_helical_dom_sf"/>
</dbReference>
<feature type="repeat" description="PPR" evidence="3">
    <location>
        <begin position="398"/>
        <end position="432"/>
    </location>
</feature>
<dbReference type="eggNOG" id="KOG4197">
    <property type="taxonomic scope" value="Eukaryota"/>
</dbReference>
<comment type="similarity">
    <text evidence="1">Belongs to the PPR family. P subfamily.</text>
</comment>
<evidence type="ECO:0000256" key="2">
    <source>
        <dbReference type="ARBA" id="ARBA00022737"/>
    </source>
</evidence>
<evidence type="ECO:0008006" key="6">
    <source>
        <dbReference type="Google" id="ProtNLM"/>
    </source>
</evidence>
<dbReference type="Pfam" id="PF01535">
    <property type="entry name" value="PPR"/>
    <property type="match status" value="1"/>
</dbReference>
<feature type="repeat" description="PPR" evidence="3">
    <location>
        <begin position="468"/>
        <end position="502"/>
    </location>
</feature>
<dbReference type="PANTHER" id="PTHR47447">
    <property type="entry name" value="OS03G0856100 PROTEIN"/>
    <property type="match status" value="1"/>
</dbReference>
<dbReference type="GO" id="GO:0003729">
    <property type="term" value="F:mRNA binding"/>
    <property type="evidence" value="ECO:0000318"/>
    <property type="project" value="GO_Central"/>
</dbReference>
<protein>
    <recommendedName>
        <fullName evidence="6">Pentacotripeptide-repeat region of PRORP domain-containing protein</fullName>
    </recommendedName>
</protein>
<evidence type="ECO:0000256" key="1">
    <source>
        <dbReference type="ARBA" id="ARBA00007626"/>
    </source>
</evidence>